<dbReference type="UniPathway" id="UPA00067">
    <property type="reaction ID" value="UER00123"/>
</dbReference>
<evidence type="ECO:0000313" key="10">
    <source>
        <dbReference type="Proteomes" id="UP000053961"/>
    </source>
</evidence>
<protein>
    <recommendedName>
        <fullName evidence="4">L-ectoine synthase</fullName>
        <ecNumber evidence="3">4.2.1.108</ecNumber>
    </recommendedName>
    <alternativeName>
        <fullName evidence="6">N-acetyldiaminobutyrate dehydratase</fullName>
    </alternativeName>
</protein>
<evidence type="ECO:0000256" key="5">
    <source>
        <dbReference type="ARBA" id="ARBA00023239"/>
    </source>
</evidence>
<dbReference type="Proteomes" id="UP000053961">
    <property type="component" value="Unassembled WGS sequence"/>
</dbReference>
<reference evidence="9" key="1">
    <citation type="journal article" date="2015" name="MBio">
        <title>Genome-resolved metagenomic analysis reveals roles for candidate phyla and other microbial community members in biogeochemical transformations in oil reservoirs.</title>
        <authorList>
            <person name="Hu P."/>
            <person name="Tom L."/>
            <person name="Singh A."/>
            <person name="Thomas B.C."/>
            <person name="Baker B.J."/>
            <person name="Piceno Y.M."/>
            <person name="Andersen G.L."/>
            <person name="Banfield J.F."/>
        </authorList>
    </citation>
    <scope>NUCLEOTIDE SEQUENCE [LARGE SCALE GENOMIC DNA]</scope>
    <source>
        <strain evidence="9">56_747</strain>
    </source>
</reference>
<dbReference type="EMBL" id="LGHB01000015">
    <property type="protein sequence ID" value="KUK96323.1"/>
    <property type="molecule type" value="Genomic_DNA"/>
</dbReference>
<evidence type="ECO:0000313" key="9">
    <source>
        <dbReference type="EMBL" id="KUK96323.1"/>
    </source>
</evidence>
<dbReference type="EC" id="4.2.1.108" evidence="3"/>
<dbReference type="SUPFAM" id="SSF51182">
    <property type="entry name" value="RmlC-like cupins"/>
    <property type="match status" value="1"/>
</dbReference>
<dbReference type="AlphaFoldDB" id="A0A117LFG7"/>
<dbReference type="PATRIC" id="fig|301375.6.peg.53"/>
<dbReference type="EMBL" id="LGFT01000030">
    <property type="protein sequence ID" value="KUK44261.1"/>
    <property type="molecule type" value="Genomic_DNA"/>
</dbReference>
<dbReference type="GO" id="GO:0019491">
    <property type="term" value="P:ectoine biosynthetic process"/>
    <property type="evidence" value="ECO:0007669"/>
    <property type="project" value="UniProtKB-UniPathway"/>
</dbReference>
<reference evidence="10 11" key="2">
    <citation type="journal article" date="2015" name="MBio">
        <title>Genome-Resolved Metagenomic Analysis Reveals Roles for Candidate Phyla and Other Microbial Community Members in Biogeochemical Transformations in Oil Reservoirs.</title>
        <authorList>
            <person name="Hu P."/>
            <person name="Tom L."/>
            <person name="Singh A."/>
            <person name="Thomas B.C."/>
            <person name="Baker B.J."/>
            <person name="Piceno Y.M."/>
            <person name="Andersen G.L."/>
            <person name="Banfield J.F."/>
        </authorList>
    </citation>
    <scope>NUCLEOTIDE SEQUENCE [LARGE SCALE GENOMIC DNA]</scope>
    <source>
        <strain evidence="8">57_489</strain>
    </source>
</reference>
<evidence type="ECO:0000313" key="8">
    <source>
        <dbReference type="EMBL" id="KUK44261.1"/>
    </source>
</evidence>
<dbReference type="HAMAP" id="MF_01255">
    <property type="entry name" value="Ectoine_synth"/>
    <property type="match status" value="1"/>
</dbReference>
<dbReference type="Proteomes" id="UP000057043">
    <property type="component" value="Unassembled WGS sequence"/>
</dbReference>
<dbReference type="GO" id="GO:0033990">
    <property type="term" value="F:ectoine synthase activity"/>
    <property type="evidence" value="ECO:0007669"/>
    <property type="project" value="UniProtKB-EC"/>
</dbReference>
<evidence type="ECO:0000256" key="3">
    <source>
        <dbReference type="ARBA" id="ARBA00013192"/>
    </source>
</evidence>
<comment type="caution">
    <text evidence="8">The sequence shown here is derived from an EMBL/GenBank/DDBJ whole genome shotgun (WGS) entry which is preliminary data.</text>
</comment>
<dbReference type="InterPro" id="IPR011051">
    <property type="entry name" value="RmlC_Cupin_sf"/>
</dbReference>
<comment type="pathway">
    <text evidence="1">Amine and polyamine biosynthesis; ectoine biosynthesis; L-ectoine from L-aspartate 4-semialdehyde: step 3/3.</text>
</comment>
<evidence type="ECO:0000256" key="4">
    <source>
        <dbReference type="ARBA" id="ARBA00019707"/>
    </source>
</evidence>
<dbReference type="Pfam" id="PF06339">
    <property type="entry name" value="Ectoine_synth"/>
    <property type="match status" value="2"/>
</dbReference>
<comment type="catalytic activity">
    <reaction evidence="7">
        <text>(2S)-4-acetamido-2-aminobutanoate = L-ectoine + H2O</text>
        <dbReference type="Rhea" id="RHEA:17281"/>
        <dbReference type="ChEBI" id="CHEBI:15377"/>
        <dbReference type="ChEBI" id="CHEBI:58515"/>
        <dbReference type="ChEBI" id="CHEBI:58929"/>
        <dbReference type="EC" id="4.2.1.108"/>
    </reaction>
</comment>
<dbReference type="CDD" id="cd06978">
    <property type="entry name" value="cupin_EctC"/>
    <property type="match status" value="1"/>
</dbReference>
<evidence type="ECO:0000256" key="1">
    <source>
        <dbReference type="ARBA" id="ARBA00005181"/>
    </source>
</evidence>
<keyword evidence="5" id="KW-0456">Lyase</keyword>
<comment type="similarity">
    <text evidence="2">Belongs to the ectoine synthase family.</text>
</comment>
<dbReference type="InterPro" id="IPR010462">
    <property type="entry name" value="Ectoine_synth"/>
</dbReference>
<evidence type="ECO:0000313" key="11">
    <source>
        <dbReference type="Proteomes" id="UP000057043"/>
    </source>
</evidence>
<name>A0A117LFG7_9EURY</name>
<dbReference type="Gene3D" id="2.60.120.10">
    <property type="entry name" value="Jelly Rolls"/>
    <property type="match status" value="2"/>
</dbReference>
<evidence type="ECO:0000256" key="6">
    <source>
        <dbReference type="ARBA" id="ARBA00033271"/>
    </source>
</evidence>
<sequence>MIVRNLLEAEKTDRRVVAENWESTRLLLKGDGMGFSFHITTIYPGTETHIWYKNHLESVYCIEGEGEVEVLEGMAGDERVDGGNIGDRREGDGEVELERCGNGGKIYKIAPGTIYVLDQHDRHLLRAKTPLKLACVFNPPLHGKEVHDENGVYPLEGDEVAD</sequence>
<organism evidence="8 11">
    <name type="scientific">Methanothrix harundinacea</name>
    <dbReference type="NCBI Taxonomy" id="301375"/>
    <lineage>
        <taxon>Archaea</taxon>
        <taxon>Methanobacteriati</taxon>
        <taxon>Methanobacteriota</taxon>
        <taxon>Stenosarchaea group</taxon>
        <taxon>Methanomicrobia</taxon>
        <taxon>Methanotrichales</taxon>
        <taxon>Methanotrichaceae</taxon>
        <taxon>Methanothrix</taxon>
    </lineage>
</organism>
<accession>A0A117LFG7</accession>
<dbReference type="PANTHER" id="PTHR39289">
    <property type="match status" value="1"/>
</dbReference>
<dbReference type="InterPro" id="IPR014710">
    <property type="entry name" value="RmlC-like_jellyroll"/>
</dbReference>
<evidence type="ECO:0000256" key="7">
    <source>
        <dbReference type="ARBA" id="ARBA00048714"/>
    </source>
</evidence>
<dbReference type="PANTHER" id="PTHR39289:SF1">
    <property type="entry name" value="L-ECTOINE SYNTHASE"/>
    <property type="match status" value="1"/>
</dbReference>
<evidence type="ECO:0000256" key="2">
    <source>
        <dbReference type="ARBA" id="ARBA00009637"/>
    </source>
</evidence>
<gene>
    <name evidence="8" type="ORF">XD72_1393</name>
    <name evidence="9" type="ORF">XE07_1165</name>
</gene>
<proteinExistence type="inferred from homology"/>